<gene>
    <name evidence="3" type="ORF">K7472_23300</name>
</gene>
<proteinExistence type="predicted"/>
<comment type="caution">
    <text evidence="3">The sequence shown here is derived from an EMBL/GenBank/DDBJ whole genome shotgun (WGS) entry which is preliminary data.</text>
</comment>
<feature type="transmembrane region" description="Helical" evidence="2">
    <location>
        <begin position="87"/>
        <end position="106"/>
    </location>
</feature>
<accession>A0ABS7QX02</accession>
<evidence type="ECO:0000313" key="3">
    <source>
        <dbReference type="EMBL" id="MBY8887743.1"/>
    </source>
</evidence>
<reference evidence="3 4" key="1">
    <citation type="submission" date="2021-08" db="EMBL/GenBank/DDBJ databases">
        <title>Streptomyces sp. PTM05 isolated from lichen.</title>
        <authorList>
            <person name="Somphong A."/>
            <person name="Phongsopitanun W."/>
            <person name="Tanasupawat S."/>
        </authorList>
    </citation>
    <scope>NUCLEOTIDE SEQUENCE [LARGE SCALE GENOMIC DNA]</scope>
    <source>
        <strain evidence="3 4">Ptm05</strain>
    </source>
</reference>
<keyword evidence="2" id="KW-1133">Transmembrane helix</keyword>
<dbReference type="RefSeq" id="WP_222980481.1">
    <property type="nucleotide sequence ID" value="NZ_JAINVZ010000018.1"/>
</dbReference>
<evidence type="ECO:0000313" key="4">
    <source>
        <dbReference type="Proteomes" id="UP001198565"/>
    </source>
</evidence>
<keyword evidence="2" id="KW-0472">Membrane</keyword>
<keyword evidence="4" id="KW-1185">Reference proteome</keyword>
<evidence type="ECO:0008006" key="5">
    <source>
        <dbReference type="Google" id="ProtNLM"/>
    </source>
</evidence>
<feature type="transmembrane region" description="Helical" evidence="2">
    <location>
        <begin position="112"/>
        <end position="130"/>
    </location>
</feature>
<name>A0ABS7QX02_9ACTN</name>
<dbReference type="Proteomes" id="UP001198565">
    <property type="component" value="Unassembled WGS sequence"/>
</dbReference>
<evidence type="ECO:0000256" key="2">
    <source>
        <dbReference type="SAM" id="Phobius"/>
    </source>
</evidence>
<protein>
    <recommendedName>
        <fullName evidence="5">Integral membrane protein</fullName>
    </recommendedName>
</protein>
<dbReference type="EMBL" id="JAINVZ010000018">
    <property type="protein sequence ID" value="MBY8887743.1"/>
    <property type="molecule type" value="Genomic_DNA"/>
</dbReference>
<organism evidence="3 4">
    <name type="scientific">Streptantibioticus parmotrematis</name>
    <dbReference type="NCBI Taxonomy" id="2873249"/>
    <lineage>
        <taxon>Bacteria</taxon>
        <taxon>Bacillati</taxon>
        <taxon>Actinomycetota</taxon>
        <taxon>Actinomycetes</taxon>
        <taxon>Kitasatosporales</taxon>
        <taxon>Streptomycetaceae</taxon>
        <taxon>Streptantibioticus</taxon>
    </lineage>
</organism>
<evidence type="ECO:0000256" key="1">
    <source>
        <dbReference type="SAM" id="MobiDB-lite"/>
    </source>
</evidence>
<sequence>MTASDPELTKELNATLQARKDLGPEYESELIDSFLEKAAQRLDNEVERRVRRELAQQQTAGARVATHGGPARRPTPDGILDPSRRRLGLAVVSMAFAIPLSAIGAVNAHLPGLLVTWAGIVGVNVAHSLGSSLQERRAQAADERRREDF</sequence>
<feature type="region of interest" description="Disordered" evidence="1">
    <location>
        <begin position="55"/>
        <end position="81"/>
    </location>
</feature>
<keyword evidence="2" id="KW-0812">Transmembrane</keyword>